<dbReference type="Proteomes" id="UP000011200">
    <property type="component" value="Chromosome"/>
</dbReference>
<sequence length="92" mass="10750">MNALDHMSMHDGVAMTVEHFEPHWLGVYRFDDMTTGESWRAVYRAIQLREDRPPFDRARALIGEGELRRRELVDDEVMMGLQAELSVYGIVR</sequence>
<evidence type="ECO:0000313" key="1">
    <source>
        <dbReference type="EMBL" id="AWT52593.1"/>
    </source>
</evidence>
<gene>
    <name evidence="1" type="ORF">D806_016090</name>
</gene>
<accession>A0A2U9PLG8</accession>
<reference evidence="1 2" key="1">
    <citation type="journal article" date="2013" name="Genome Announc.">
        <title>Draft genome sequence of MKD8, a conjugal recipient Mycobacterium smegmatis strain.</title>
        <authorList>
            <person name="Gray T.A."/>
            <person name="Palumbo M.J."/>
            <person name="Derbyshire K.M."/>
        </authorList>
    </citation>
    <scope>NUCLEOTIDE SEQUENCE [LARGE SCALE GENOMIC DNA]</scope>
    <source>
        <strain evidence="1 2">MKD8</strain>
    </source>
</reference>
<dbReference type="AlphaFoldDB" id="A0A2U9PLG8"/>
<evidence type="ECO:0000313" key="2">
    <source>
        <dbReference type="Proteomes" id="UP000011200"/>
    </source>
</evidence>
<dbReference type="EMBL" id="CP027541">
    <property type="protein sequence ID" value="AWT52593.1"/>
    <property type="molecule type" value="Genomic_DNA"/>
</dbReference>
<dbReference type="RefSeq" id="WP_003892984.1">
    <property type="nucleotide sequence ID" value="NZ_CP027541.1"/>
</dbReference>
<proteinExistence type="predicted"/>
<reference evidence="2" key="2">
    <citation type="submission" date="2018-03" db="EMBL/GenBank/DDBJ databases">
        <authorList>
            <person name="Derbyshire K."/>
            <person name="Gray T.A."/>
            <person name="Champion M."/>
        </authorList>
    </citation>
    <scope>NUCLEOTIDE SEQUENCE [LARGE SCALE GENOMIC DNA]</scope>
    <source>
        <strain evidence="2">MKD8</strain>
    </source>
</reference>
<organism evidence="1 2">
    <name type="scientific">Mycolicibacterium smegmatis (strain MKD8)</name>
    <name type="common">Mycobacterium smegmatis</name>
    <dbReference type="NCBI Taxonomy" id="1214915"/>
    <lineage>
        <taxon>Bacteria</taxon>
        <taxon>Bacillati</taxon>
        <taxon>Actinomycetota</taxon>
        <taxon>Actinomycetes</taxon>
        <taxon>Mycobacteriales</taxon>
        <taxon>Mycobacteriaceae</taxon>
        <taxon>Mycolicibacterium</taxon>
    </lineage>
</organism>
<name>A0A2U9PLG8_MYCSE</name>
<protein>
    <submittedName>
        <fullName evidence="1">Uncharacterized protein</fullName>
    </submittedName>
</protein>